<dbReference type="PANTHER" id="PTHR12898:SF1">
    <property type="entry name" value="MEDIATOR OF RNA POLYMERASE II TRANSCRIPTION SUBUNIT 24"/>
    <property type="match status" value="1"/>
</dbReference>
<keyword evidence="10" id="KW-1185">Reference proteome</keyword>
<dbReference type="PANTHER" id="PTHR12898">
    <property type="entry name" value="MEDIATOR OF RNA POLYMERASE II TRANSCRIPTION SUBUNIT 24"/>
    <property type="match status" value="1"/>
</dbReference>
<evidence type="ECO:0000256" key="3">
    <source>
        <dbReference type="ARBA" id="ARBA00019693"/>
    </source>
</evidence>
<keyword evidence="4" id="KW-0805">Transcription regulation</keyword>
<dbReference type="Proteomes" id="UP001153321">
    <property type="component" value="Chromosome 12"/>
</dbReference>
<evidence type="ECO:0000256" key="4">
    <source>
        <dbReference type="ARBA" id="ARBA00023015"/>
    </source>
</evidence>
<gene>
    <name evidence="9" type="ORF">SPLIT_LOCUS1353</name>
</gene>
<evidence type="ECO:0000256" key="8">
    <source>
        <dbReference type="ARBA" id="ARBA00031960"/>
    </source>
</evidence>
<sequence length="210" mass="23774">MFHLDIEKCTEALLLHVLPQYLYNAKLCEDLVEPQCAVLAKLAVYSIYAALEYSNLNKGQPSRKRRHDDAEDLDMCSSSKVRRLNDNSSDSMYYSQGHTVSGTTLKEPLLSALDTLYTSFSQLAGKNGDITPQTDFILQFLVYVVQCGQDRAPLVLQKMPSELVPTLIKCLPDGFNISLILRLYDLSTPYGRKDTARDLCLMRNMRLRPD</sequence>
<protein>
    <recommendedName>
        <fullName evidence="3">Mediator of RNA polymerase II transcription subunit 24</fullName>
    </recommendedName>
    <alternativeName>
        <fullName evidence="8">Mediator complex subunit 24</fullName>
    </alternativeName>
</protein>
<evidence type="ECO:0000313" key="10">
    <source>
        <dbReference type="Proteomes" id="UP001153321"/>
    </source>
</evidence>
<keyword evidence="5" id="KW-0010">Activator</keyword>
<comment type="similarity">
    <text evidence="2">Belongs to the Mediator complex subunit 24 family.</text>
</comment>
<dbReference type="Pfam" id="PF11277">
    <property type="entry name" value="Med24_N"/>
    <property type="match status" value="1"/>
</dbReference>
<dbReference type="GO" id="GO:0003712">
    <property type="term" value="F:transcription coregulator activity"/>
    <property type="evidence" value="ECO:0007669"/>
    <property type="project" value="TreeGrafter"/>
</dbReference>
<organism evidence="9 10">
    <name type="scientific">Spodoptera littoralis</name>
    <name type="common">Egyptian cotton leafworm</name>
    <dbReference type="NCBI Taxonomy" id="7109"/>
    <lineage>
        <taxon>Eukaryota</taxon>
        <taxon>Metazoa</taxon>
        <taxon>Ecdysozoa</taxon>
        <taxon>Arthropoda</taxon>
        <taxon>Hexapoda</taxon>
        <taxon>Insecta</taxon>
        <taxon>Pterygota</taxon>
        <taxon>Neoptera</taxon>
        <taxon>Endopterygota</taxon>
        <taxon>Lepidoptera</taxon>
        <taxon>Glossata</taxon>
        <taxon>Ditrysia</taxon>
        <taxon>Noctuoidea</taxon>
        <taxon>Noctuidae</taxon>
        <taxon>Amphipyrinae</taxon>
        <taxon>Spodoptera</taxon>
    </lineage>
</organism>
<comment type="subcellular location">
    <subcellularLocation>
        <location evidence="1">Nucleus</location>
    </subcellularLocation>
</comment>
<dbReference type="InterPro" id="IPR021429">
    <property type="entry name" value="Mediator_Med24"/>
</dbReference>
<keyword evidence="7" id="KW-0539">Nucleus</keyword>
<proteinExistence type="inferred from homology"/>
<evidence type="ECO:0000256" key="6">
    <source>
        <dbReference type="ARBA" id="ARBA00023163"/>
    </source>
</evidence>
<evidence type="ECO:0000256" key="7">
    <source>
        <dbReference type="ARBA" id="ARBA00023242"/>
    </source>
</evidence>
<dbReference type="EMBL" id="LR824543">
    <property type="protein sequence ID" value="CAH1635991.1"/>
    <property type="molecule type" value="Genomic_DNA"/>
</dbReference>
<evidence type="ECO:0000256" key="1">
    <source>
        <dbReference type="ARBA" id="ARBA00004123"/>
    </source>
</evidence>
<evidence type="ECO:0000256" key="2">
    <source>
        <dbReference type="ARBA" id="ARBA00007864"/>
    </source>
</evidence>
<keyword evidence="6" id="KW-0804">Transcription</keyword>
<dbReference type="AlphaFoldDB" id="A0A9P0MZL5"/>
<name>A0A9P0MZL5_SPOLI</name>
<evidence type="ECO:0000256" key="5">
    <source>
        <dbReference type="ARBA" id="ARBA00023159"/>
    </source>
</evidence>
<dbReference type="GO" id="GO:0060261">
    <property type="term" value="P:positive regulation of transcription initiation by RNA polymerase II"/>
    <property type="evidence" value="ECO:0007669"/>
    <property type="project" value="TreeGrafter"/>
</dbReference>
<reference evidence="9" key="1">
    <citation type="submission" date="2022-02" db="EMBL/GenBank/DDBJ databases">
        <authorList>
            <person name="King R."/>
        </authorList>
    </citation>
    <scope>NUCLEOTIDE SEQUENCE</scope>
</reference>
<evidence type="ECO:0000313" key="9">
    <source>
        <dbReference type="EMBL" id="CAH1635991.1"/>
    </source>
</evidence>
<dbReference type="GO" id="GO:0016592">
    <property type="term" value="C:mediator complex"/>
    <property type="evidence" value="ECO:0007669"/>
    <property type="project" value="InterPro"/>
</dbReference>
<accession>A0A9P0MZL5</accession>